<dbReference type="GO" id="GO:0016020">
    <property type="term" value="C:membrane"/>
    <property type="evidence" value="ECO:0007669"/>
    <property type="project" value="UniProtKB-SubCell"/>
</dbReference>
<dbReference type="InParanoid" id="A0A672FUA5"/>
<feature type="transmembrane region" description="Helical" evidence="7">
    <location>
        <begin position="32"/>
        <end position="53"/>
    </location>
</feature>
<reference evidence="8" key="1">
    <citation type="submission" date="2019-06" db="EMBL/GenBank/DDBJ databases">
        <authorList>
            <consortium name="Wellcome Sanger Institute Data Sharing"/>
        </authorList>
    </citation>
    <scope>NUCLEOTIDE SEQUENCE [LARGE SCALE GENOMIC DNA]</scope>
</reference>
<evidence type="ECO:0000256" key="1">
    <source>
        <dbReference type="ARBA" id="ARBA00004167"/>
    </source>
</evidence>
<dbReference type="OMA" id="YNQCARV"/>
<proteinExistence type="inferred from homology"/>
<keyword evidence="7" id="KW-0732">Signal</keyword>
<feature type="chain" id="PRO_5025715628" description="FXYD domain-containing ion transport regulator" evidence="7">
    <location>
        <begin position="23"/>
        <end position="70"/>
    </location>
</feature>
<keyword evidence="4 7" id="KW-0812">Transmembrane</keyword>
<evidence type="ECO:0000256" key="5">
    <source>
        <dbReference type="ARBA" id="ARBA00023065"/>
    </source>
</evidence>
<name>A0A672FUA5_SALFA</name>
<evidence type="ECO:0000313" key="9">
    <source>
        <dbReference type="Proteomes" id="UP000472267"/>
    </source>
</evidence>
<reference evidence="8" key="3">
    <citation type="submission" date="2025-09" db="UniProtKB">
        <authorList>
            <consortium name="Ensembl"/>
        </authorList>
    </citation>
    <scope>IDENTIFICATION</scope>
</reference>
<dbReference type="Ensembl" id="ENSSFAT00005008784.1">
    <property type="protein sequence ID" value="ENSSFAP00005008375.1"/>
    <property type="gene ID" value="ENSSFAG00005004891.1"/>
</dbReference>
<sequence>MGHLTVVAFLAALFSLFVETEANPFVYNYERLRIAGLICASLLVAGGVSVLLYNKCSNRNRKGEDDNSEI</sequence>
<keyword evidence="6 7" id="KW-0472">Membrane</keyword>
<dbReference type="GO" id="GO:0099106">
    <property type="term" value="F:ion channel regulator activity"/>
    <property type="evidence" value="ECO:0007669"/>
    <property type="project" value="InterPro"/>
</dbReference>
<dbReference type="CDD" id="cd20329">
    <property type="entry name" value="FXYD11"/>
    <property type="match status" value="1"/>
</dbReference>
<keyword evidence="3 7" id="KW-0813">Transport</keyword>
<feature type="signal peptide" evidence="7">
    <location>
        <begin position="1"/>
        <end position="22"/>
    </location>
</feature>
<comment type="subcellular location">
    <subcellularLocation>
        <location evidence="1">Membrane</location>
        <topology evidence="1">Single-pass membrane protein</topology>
    </subcellularLocation>
</comment>
<keyword evidence="7" id="KW-1133">Transmembrane helix</keyword>
<comment type="similarity">
    <text evidence="2 7">Belongs to the FXYD family.</text>
</comment>
<keyword evidence="9" id="KW-1185">Reference proteome</keyword>
<evidence type="ECO:0000256" key="3">
    <source>
        <dbReference type="ARBA" id="ARBA00022448"/>
    </source>
</evidence>
<dbReference type="GO" id="GO:0043269">
    <property type="term" value="P:regulation of monoatomic ion transport"/>
    <property type="evidence" value="ECO:0007669"/>
    <property type="project" value="InterPro"/>
</dbReference>
<dbReference type="PROSITE" id="PS01310">
    <property type="entry name" value="FXYD"/>
    <property type="match status" value="1"/>
</dbReference>
<evidence type="ECO:0000313" key="8">
    <source>
        <dbReference type="Ensembl" id="ENSSFAP00005008375.1"/>
    </source>
</evidence>
<organism evidence="8 9">
    <name type="scientific">Salarias fasciatus</name>
    <name type="common">Jewelled blenny</name>
    <name type="synonym">Blennius fasciatus</name>
    <dbReference type="NCBI Taxonomy" id="181472"/>
    <lineage>
        <taxon>Eukaryota</taxon>
        <taxon>Metazoa</taxon>
        <taxon>Chordata</taxon>
        <taxon>Craniata</taxon>
        <taxon>Vertebrata</taxon>
        <taxon>Euteleostomi</taxon>
        <taxon>Actinopterygii</taxon>
        <taxon>Neopterygii</taxon>
        <taxon>Teleostei</taxon>
        <taxon>Neoteleostei</taxon>
        <taxon>Acanthomorphata</taxon>
        <taxon>Ovalentaria</taxon>
        <taxon>Blenniimorphae</taxon>
        <taxon>Blenniiformes</taxon>
        <taxon>Blennioidei</taxon>
        <taxon>Blenniidae</taxon>
        <taxon>Salariinae</taxon>
        <taxon>Salarias</taxon>
    </lineage>
</organism>
<accession>A0A672FUA5</accession>
<evidence type="ECO:0000256" key="4">
    <source>
        <dbReference type="ARBA" id="ARBA00022692"/>
    </source>
</evidence>
<dbReference type="Gene3D" id="1.20.5.780">
    <property type="entry name" value="Single helix bin"/>
    <property type="match status" value="1"/>
</dbReference>
<evidence type="ECO:0000256" key="6">
    <source>
        <dbReference type="ARBA" id="ARBA00023136"/>
    </source>
</evidence>
<dbReference type="Pfam" id="PF02038">
    <property type="entry name" value="ATP1G1_PLM_MAT8"/>
    <property type="match status" value="1"/>
</dbReference>
<keyword evidence="5 7" id="KW-0406">Ion transport</keyword>
<dbReference type="GO" id="GO:0006811">
    <property type="term" value="P:monoatomic ion transport"/>
    <property type="evidence" value="ECO:0007669"/>
    <property type="project" value="UniProtKB-KW"/>
</dbReference>
<evidence type="ECO:0000256" key="7">
    <source>
        <dbReference type="RuleBase" id="RU364131"/>
    </source>
</evidence>
<protein>
    <recommendedName>
        <fullName evidence="7">FXYD domain-containing ion transport regulator</fullName>
    </recommendedName>
</protein>
<dbReference type="Proteomes" id="UP000472267">
    <property type="component" value="Chromosome 11"/>
</dbReference>
<reference evidence="8" key="2">
    <citation type="submission" date="2025-08" db="UniProtKB">
        <authorList>
            <consortium name="Ensembl"/>
        </authorList>
    </citation>
    <scope>IDENTIFICATION</scope>
</reference>
<dbReference type="InterPro" id="IPR047297">
    <property type="entry name" value="FXYD_motif"/>
</dbReference>
<dbReference type="InterPro" id="IPR000272">
    <property type="entry name" value="Ion-transport_regulator_FXYD"/>
</dbReference>
<evidence type="ECO:0000256" key="2">
    <source>
        <dbReference type="ARBA" id="ARBA00005948"/>
    </source>
</evidence>
<dbReference type="AlphaFoldDB" id="A0A672FUA5"/>